<evidence type="ECO:0000313" key="2">
    <source>
        <dbReference type="EMBL" id="EGV60789.1"/>
    </source>
</evidence>
<dbReference type="EMBL" id="GL996528">
    <property type="protein sequence ID" value="EGV60789.1"/>
    <property type="molecule type" value="Genomic_DNA"/>
</dbReference>
<sequence length="191" mass="21916">MTGLLDLKEHLVFYRSYHTNPKNVNIHLICIPIILTSAIAILATFALSNPYLNLGAFLISSFGTFYVLLDWKVGIPTACVYGTFAYAFTNYYHFVAESPLSYFTQPDIFKFAVFVHVVAWLAQFYGHKFHEQRAPALLDNLLGALVLAPYFVSFEVAFWLGFRQDIKEYMDKGAAQKRLEFMRQQSTKKTQ</sequence>
<gene>
    <name evidence="2" type="ORF">CANTEDRAFT_116853</name>
</gene>
<dbReference type="RefSeq" id="XP_006690003.1">
    <property type="nucleotide sequence ID" value="XM_006689940.1"/>
</dbReference>
<protein>
    <submittedName>
        <fullName evidence="2">DUF962-domain-containing protein</fullName>
    </submittedName>
</protein>
<dbReference type="AlphaFoldDB" id="G3BC52"/>
<dbReference type="Pfam" id="PF06127">
    <property type="entry name" value="Mpo1-like"/>
    <property type="match status" value="1"/>
</dbReference>
<keyword evidence="1" id="KW-0812">Transmembrane</keyword>
<dbReference type="eggNOG" id="KOG3292">
    <property type="taxonomic scope" value="Eukaryota"/>
</dbReference>
<feature type="transmembrane region" description="Helical" evidence="1">
    <location>
        <begin position="51"/>
        <end position="69"/>
    </location>
</feature>
<dbReference type="HOGENOM" id="CLU_081702_1_1_1"/>
<evidence type="ECO:0000256" key="1">
    <source>
        <dbReference type="SAM" id="Phobius"/>
    </source>
</evidence>
<feature type="transmembrane region" description="Helical" evidence="1">
    <location>
        <begin position="108"/>
        <end position="126"/>
    </location>
</feature>
<organism evidence="3">
    <name type="scientific">Candida tenuis (strain ATCC 10573 / BCRC 21748 / CBS 615 / JCM 9827 / NBRC 10315 / NRRL Y-1498 / VKM Y-70)</name>
    <name type="common">Yeast</name>
    <name type="synonym">Yamadazyma tenuis</name>
    <dbReference type="NCBI Taxonomy" id="590646"/>
    <lineage>
        <taxon>Eukaryota</taxon>
        <taxon>Fungi</taxon>
        <taxon>Dikarya</taxon>
        <taxon>Ascomycota</taxon>
        <taxon>Saccharomycotina</taxon>
        <taxon>Pichiomycetes</taxon>
        <taxon>Debaryomycetaceae</taxon>
        <taxon>Yamadazyma</taxon>
    </lineage>
</organism>
<reference evidence="2 3" key="1">
    <citation type="journal article" date="2011" name="Proc. Natl. Acad. Sci. U.S.A.">
        <title>Comparative genomics of xylose-fermenting fungi for enhanced biofuel production.</title>
        <authorList>
            <person name="Wohlbach D.J."/>
            <person name="Kuo A."/>
            <person name="Sato T.K."/>
            <person name="Potts K.M."/>
            <person name="Salamov A.A."/>
            <person name="LaButti K.M."/>
            <person name="Sun H."/>
            <person name="Clum A."/>
            <person name="Pangilinan J.L."/>
            <person name="Lindquist E.A."/>
            <person name="Lucas S."/>
            <person name="Lapidus A."/>
            <person name="Jin M."/>
            <person name="Gunawan C."/>
            <person name="Balan V."/>
            <person name="Dale B.E."/>
            <person name="Jeffries T.W."/>
            <person name="Zinkel R."/>
            <person name="Barry K.W."/>
            <person name="Grigoriev I.V."/>
            <person name="Gasch A.P."/>
        </authorList>
    </citation>
    <scope>NUCLEOTIDE SEQUENCE [LARGE SCALE GENOMIC DNA]</scope>
    <source>
        <strain evidence="3">ATCC 10573 / BCRC 21748 / CBS 615 / JCM 9827 / NBRC 10315 / NRRL Y-1498 / VKM Y-70</strain>
    </source>
</reference>
<evidence type="ECO:0000313" key="3">
    <source>
        <dbReference type="Proteomes" id="UP000000707"/>
    </source>
</evidence>
<dbReference type="Proteomes" id="UP000000707">
    <property type="component" value="Unassembled WGS sequence"/>
</dbReference>
<dbReference type="OrthoDB" id="2124888at2759"/>
<accession>G3BC52</accession>
<proteinExistence type="predicted"/>
<name>G3BC52_CANTC</name>
<dbReference type="InterPro" id="IPR009305">
    <property type="entry name" value="Mpo1-like"/>
</dbReference>
<dbReference type="GeneID" id="18248473"/>
<dbReference type="PANTHER" id="PTHR28026:SF9">
    <property type="entry name" value="2-HYDROXY-PALMITIC ACID DIOXYGENASE MPO1"/>
    <property type="match status" value="1"/>
</dbReference>
<dbReference type="GO" id="GO:0046521">
    <property type="term" value="P:sphingoid catabolic process"/>
    <property type="evidence" value="ECO:0007669"/>
    <property type="project" value="TreeGrafter"/>
</dbReference>
<feature type="transmembrane region" description="Helical" evidence="1">
    <location>
        <begin position="75"/>
        <end position="96"/>
    </location>
</feature>
<keyword evidence="1" id="KW-0472">Membrane</keyword>
<keyword evidence="3" id="KW-1185">Reference proteome</keyword>
<dbReference type="GO" id="GO:0016020">
    <property type="term" value="C:membrane"/>
    <property type="evidence" value="ECO:0007669"/>
    <property type="project" value="GOC"/>
</dbReference>
<keyword evidence="1" id="KW-1133">Transmembrane helix</keyword>
<feature type="transmembrane region" description="Helical" evidence="1">
    <location>
        <begin position="24"/>
        <end position="44"/>
    </location>
</feature>
<dbReference type="KEGG" id="cten:18248473"/>
<dbReference type="PANTHER" id="PTHR28026">
    <property type="entry name" value="DUF962 DOMAIN PROTEIN (AFU_ORTHOLOGUE AFUA_8G05310)"/>
    <property type="match status" value="1"/>
</dbReference>
<feature type="transmembrane region" description="Helical" evidence="1">
    <location>
        <begin position="141"/>
        <end position="162"/>
    </location>
</feature>
<dbReference type="GO" id="GO:0005783">
    <property type="term" value="C:endoplasmic reticulum"/>
    <property type="evidence" value="ECO:0007669"/>
    <property type="project" value="TreeGrafter"/>
</dbReference>